<dbReference type="InterPro" id="IPR001309">
    <property type="entry name" value="Pept_C14_p20"/>
</dbReference>
<dbReference type="GO" id="GO:0006508">
    <property type="term" value="P:proteolysis"/>
    <property type="evidence" value="ECO:0007669"/>
    <property type="project" value="InterPro"/>
</dbReference>
<evidence type="ECO:0000313" key="3">
    <source>
        <dbReference type="Proteomes" id="UP000419144"/>
    </source>
</evidence>
<accession>A0A640KNR1</accession>
<organism evidence="2 3">
    <name type="scientific">Leishmania tarentolae</name>
    <name type="common">Sauroleishmania tarentolae</name>
    <dbReference type="NCBI Taxonomy" id="5689"/>
    <lineage>
        <taxon>Eukaryota</taxon>
        <taxon>Discoba</taxon>
        <taxon>Euglenozoa</taxon>
        <taxon>Kinetoplastea</taxon>
        <taxon>Metakinetoplastina</taxon>
        <taxon>Trypanosomatida</taxon>
        <taxon>Trypanosomatidae</taxon>
        <taxon>Leishmaniinae</taxon>
        <taxon>Leishmania</taxon>
        <taxon>lizard Leishmania</taxon>
    </lineage>
</organism>
<dbReference type="GO" id="GO:0004197">
    <property type="term" value="F:cysteine-type endopeptidase activity"/>
    <property type="evidence" value="ECO:0007669"/>
    <property type="project" value="InterPro"/>
</dbReference>
<feature type="domain" description="Caspase family p20" evidence="1">
    <location>
        <begin position="70"/>
        <end position="171"/>
    </location>
</feature>
<comment type="caution">
    <text evidence="2">The sequence shown here is derived from an EMBL/GenBank/DDBJ whole genome shotgun (WGS) entry which is preliminary data.</text>
</comment>
<evidence type="ECO:0000313" key="2">
    <source>
        <dbReference type="EMBL" id="GET89307.1"/>
    </source>
</evidence>
<name>A0A640KNR1_LEITA</name>
<dbReference type="AlphaFoldDB" id="A0A640KNR1"/>
<dbReference type="EMBL" id="BLBS01000034">
    <property type="protein sequence ID" value="GET89307.1"/>
    <property type="molecule type" value="Genomic_DNA"/>
</dbReference>
<reference evidence="2" key="1">
    <citation type="submission" date="2019-11" db="EMBL/GenBank/DDBJ databases">
        <title>Leishmania tarentolae CDS.</title>
        <authorList>
            <person name="Goto Y."/>
            <person name="Yamagishi J."/>
        </authorList>
    </citation>
    <scope>NUCLEOTIDE SEQUENCE [LARGE SCALE GENOMIC DNA]</scope>
    <source>
        <strain evidence="2">Parrot Tar II</strain>
    </source>
</reference>
<proteinExistence type="predicted"/>
<evidence type="ECO:0000259" key="1">
    <source>
        <dbReference type="PROSITE" id="PS50208"/>
    </source>
</evidence>
<keyword evidence="3" id="KW-1185">Reference proteome</keyword>
<dbReference type="OrthoDB" id="10542536at2759"/>
<protein>
    <recommendedName>
        <fullName evidence="1">Caspase family p20 domain-containing protein</fullName>
    </recommendedName>
</protein>
<gene>
    <name evidence="2" type="ORF">LtaPh_2521300</name>
</gene>
<dbReference type="Proteomes" id="UP000419144">
    <property type="component" value="Unassembled WGS sequence"/>
</dbReference>
<dbReference type="PROSITE" id="PS50208">
    <property type="entry name" value="CASPASE_P20"/>
    <property type="match status" value="1"/>
</dbReference>
<sequence>MGTGVCLRVRAYLGTLSLLPSTISAGSRCFPHLHEGAGLICPRLTLFLRYPLQRLHPCAGLHHGVVQLTADADEGETLLQELTYTVRAEQKQTQDDVVLLGRSDEFICGSLQLWREIHLREHVPAVVQTHGHAEVVLAKEGDIDALHSHDFLQVFDARRCLHLEGNHHVLIRLRHIAQKAFLVHALLRLVHGARARRWIVAAGHGLPQLLRIVHVRDQHTIGATVQSALDASAVLRARHAHHSLGVTRTDGSDHVRHCQRVHRRVLSVDQQPVVAGVTELASQKRAGRVQEDTELRLAGTHVGLEFSAASGHGSREREGGREGGWWWWWWW</sequence>
<dbReference type="VEuPathDB" id="TriTrypDB:LtaPh_2521300"/>